<name>A0A1R1I1Y6_9RHOO</name>
<evidence type="ECO:0000313" key="2">
    <source>
        <dbReference type="Proteomes" id="UP000187526"/>
    </source>
</evidence>
<proteinExistence type="predicted"/>
<keyword evidence="2" id="KW-1185">Reference proteome</keyword>
<sequence length="194" mass="22611">MNRTTYETTKKIARLVQNMTRFWSSSDGWAPIDASKLLSKSMLEWQSSLADCLEKWTGDLTQGERILAWANIGAIVEGQLKLFLAVYYEDYLNDIYAISDKRTRAIIEPDALMLEKLRVFFKSRIWMENEPWDAWLSLVQQKRNAIHAFKARNLGTTKELHDALETLLVFVRRINSQLPYPDGTYMELIECSHE</sequence>
<organism evidence="1 2">
    <name type="scientific">Azonexus hydrophilus</name>
    <dbReference type="NCBI Taxonomy" id="418702"/>
    <lineage>
        <taxon>Bacteria</taxon>
        <taxon>Pseudomonadati</taxon>
        <taxon>Pseudomonadota</taxon>
        <taxon>Betaproteobacteria</taxon>
        <taxon>Rhodocyclales</taxon>
        <taxon>Azonexaceae</taxon>
        <taxon>Azonexus</taxon>
    </lineage>
</organism>
<dbReference type="RefSeq" id="WP_076096695.1">
    <property type="nucleotide sequence ID" value="NZ_MTHD01000005.1"/>
</dbReference>
<reference evidence="1 2" key="1">
    <citation type="submission" date="2016-10" db="EMBL/GenBank/DDBJ databases">
        <title>Alkaliphiles isolated from bioreactors.</title>
        <authorList>
            <person name="Salah Z."/>
            <person name="Rout S.P."/>
            <person name="Humphreys P.N."/>
        </authorList>
    </citation>
    <scope>NUCLEOTIDE SEQUENCE [LARGE SCALE GENOMIC DNA]</scope>
    <source>
        <strain evidence="1 2">ZS02</strain>
    </source>
</reference>
<comment type="caution">
    <text evidence="1">The sequence shown here is derived from an EMBL/GenBank/DDBJ whole genome shotgun (WGS) entry which is preliminary data.</text>
</comment>
<evidence type="ECO:0000313" key="1">
    <source>
        <dbReference type="EMBL" id="OMG52614.1"/>
    </source>
</evidence>
<protein>
    <recommendedName>
        <fullName evidence="3">Apea-like HEPN domain-containing protein</fullName>
    </recommendedName>
</protein>
<evidence type="ECO:0008006" key="3">
    <source>
        <dbReference type="Google" id="ProtNLM"/>
    </source>
</evidence>
<accession>A0A1R1I1Y6</accession>
<dbReference type="AlphaFoldDB" id="A0A1R1I1Y6"/>
<dbReference type="STRING" id="418702.BJN45_15185"/>
<gene>
    <name evidence="1" type="ORF">BJN45_15185</name>
</gene>
<dbReference type="EMBL" id="MTHD01000005">
    <property type="protein sequence ID" value="OMG52614.1"/>
    <property type="molecule type" value="Genomic_DNA"/>
</dbReference>
<dbReference type="Proteomes" id="UP000187526">
    <property type="component" value="Unassembled WGS sequence"/>
</dbReference>